<dbReference type="Proteomes" id="UP001651880">
    <property type="component" value="Unassembled WGS sequence"/>
</dbReference>
<feature type="binding site" evidence="8">
    <location>
        <position position="10"/>
    </location>
    <ligand>
        <name>[4Fe-4S] cluster</name>
        <dbReference type="ChEBI" id="CHEBI:49883"/>
        <label>1</label>
    </ligand>
</feature>
<dbReference type="GO" id="GO:0103039">
    <property type="term" value="F:protein methylthiotransferase activity"/>
    <property type="evidence" value="ECO:0007669"/>
    <property type="project" value="UniProtKB-EC"/>
</dbReference>
<evidence type="ECO:0000313" key="12">
    <source>
        <dbReference type="EMBL" id="MCQ1527936.1"/>
    </source>
</evidence>
<dbReference type="InterPro" id="IPR013848">
    <property type="entry name" value="Methylthiotransferase_N"/>
</dbReference>
<dbReference type="Gene3D" id="2.40.50.140">
    <property type="entry name" value="Nucleic acid-binding proteins"/>
    <property type="match status" value="1"/>
</dbReference>
<keyword evidence="3 8" id="KW-0808">Transferase</keyword>
<keyword evidence="2 8" id="KW-0963">Cytoplasm</keyword>
<dbReference type="SFLD" id="SFLDG01082">
    <property type="entry name" value="B12-binding_domain_containing"/>
    <property type="match status" value="1"/>
</dbReference>
<comment type="cofactor">
    <cofactor evidence="8">
        <name>[4Fe-4S] cluster</name>
        <dbReference type="ChEBI" id="CHEBI:49883"/>
    </cofactor>
    <text evidence="8">Binds 2 [4Fe-4S] clusters. One cluster is coordinated with 3 cysteines and an exchangeable S-adenosyl-L-methionine.</text>
</comment>
<comment type="function">
    <text evidence="8">Catalyzes the methylthiolation of an aspartic acid residue of ribosomal protein uS12.</text>
</comment>
<dbReference type="SFLD" id="SFLDG01061">
    <property type="entry name" value="methylthiotransferase"/>
    <property type="match status" value="1"/>
</dbReference>
<dbReference type="InterPro" id="IPR038135">
    <property type="entry name" value="Methylthiotransferase_N_sf"/>
</dbReference>
<feature type="domain" description="Radical SAM core" evidence="11">
    <location>
        <begin position="140"/>
        <end position="370"/>
    </location>
</feature>
<dbReference type="SUPFAM" id="SSF102114">
    <property type="entry name" value="Radical SAM enzymes"/>
    <property type="match status" value="1"/>
</dbReference>
<dbReference type="Gene3D" id="3.80.30.20">
    <property type="entry name" value="tm_1862 like domain"/>
    <property type="match status" value="1"/>
</dbReference>
<dbReference type="PROSITE" id="PS01278">
    <property type="entry name" value="MTTASE_RADICAL"/>
    <property type="match status" value="1"/>
</dbReference>
<comment type="caution">
    <text evidence="12">The sequence shown here is derived from an EMBL/GenBank/DDBJ whole genome shotgun (WGS) entry which is preliminary data.</text>
</comment>
<proteinExistence type="inferred from homology"/>
<dbReference type="EMBL" id="JAJEKE010000001">
    <property type="protein sequence ID" value="MCQ1527936.1"/>
    <property type="molecule type" value="Genomic_DNA"/>
</dbReference>
<dbReference type="CDD" id="cd01335">
    <property type="entry name" value="Radical_SAM"/>
    <property type="match status" value="1"/>
</dbReference>
<evidence type="ECO:0000256" key="1">
    <source>
        <dbReference type="ARBA" id="ARBA00022485"/>
    </source>
</evidence>
<dbReference type="SFLD" id="SFLDS00029">
    <property type="entry name" value="Radical_SAM"/>
    <property type="match status" value="1"/>
</dbReference>
<dbReference type="PROSITE" id="PS51449">
    <property type="entry name" value="MTTASE_N"/>
    <property type="match status" value="1"/>
</dbReference>
<keyword evidence="12" id="KW-0689">Ribosomal protein</keyword>
<dbReference type="PROSITE" id="PS51918">
    <property type="entry name" value="RADICAL_SAM"/>
    <property type="match status" value="1"/>
</dbReference>
<name>A0ABT1NA08_9FIRM</name>
<protein>
    <recommendedName>
        <fullName evidence="8">Ribosomal protein uS12 methylthiotransferase RimO</fullName>
        <shortName evidence="8">uS12 MTTase</shortName>
        <shortName evidence="8">uS12 methylthiotransferase</shortName>
        <ecNumber evidence="8">2.8.4.4</ecNumber>
    </recommendedName>
    <alternativeName>
        <fullName evidence="8">Ribosomal protein uS12 (aspartate-C(3))-methylthiotransferase</fullName>
    </alternativeName>
    <alternativeName>
        <fullName evidence="8">Ribosome maturation factor RimO</fullName>
    </alternativeName>
</protein>
<dbReference type="InterPro" id="IPR023404">
    <property type="entry name" value="rSAM_horseshoe"/>
</dbReference>
<organism evidence="12 13">
    <name type="scientific">Lutispora saccharofermentans</name>
    <dbReference type="NCBI Taxonomy" id="3024236"/>
    <lineage>
        <taxon>Bacteria</taxon>
        <taxon>Bacillati</taxon>
        <taxon>Bacillota</taxon>
        <taxon>Clostridia</taxon>
        <taxon>Lutisporales</taxon>
        <taxon>Lutisporaceae</taxon>
        <taxon>Lutispora</taxon>
    </lineage>
</organism>
<dbReference type="InterPro" id="IPR006638">
    <property type="entry name" value="Elp3/MiaA/NifB-like_rSAM"/>
</dbReference>
<evidence type="ECO:0000313" key="13">
    <source>
        <dbReference type="Proteomes" id="UP001651880"/>
    </source>
</evidence>
<dbReference type="InterPro" id="IPR058240">
    <property type="entry name" value="rSAM_sf"/>
</dbReference>
<dbReference type="Pfam" id="PF18693">
    <property type="entry name" value="TRAM_2"/>
    <property type="match status" value="1"/>
</dbReference>
<dbReference type="RefSeq" id="WP_255225453.1">
    <property type="nucleotide sequence ID" value="NZ_JAJEKE010000001.1"/>
</dbReference>
<dbReference type="PROSITE" id="PS50926">
    <property type="entry name" value="TRAM"/>
    <property type="match status" value="1"/>
</dbReference>
<evidence type="ECO:0000256" key="4">
    <source>
        <dbReference type="ARBA" id="ARBA00022691"/>
    </source>
</evidence>
<keyword evidence="4 8" id="KW-0949">S-adenosyl-L-methionine</keyword>
<evidence type="ECO:0000256" key="8">
    <source>
        <dbReference type="HAMAP-Rule" id="MF_01865"/>
    </source>
</evidence>
<feature type="binding site" evidence="8">
    <location>
        <position position="80"/>
    </location>
    <ligand>
        <name>[4Fe-4S] cluster</name>
        <dbReference type="ChEBI" id="CHEBI:49883"/>
        <label>1</label>
    </ligand>
</feature>
<keyword evidence="12" id="KW-0687">Ribonucleoprotein</keyword>
<evidence type="ECO:0000256" key="6">
    <source>
        <dbReference type="ARBA" id="ARBA00023004"/>
    </source>
</evidence>
<feature type="binding site" evidence="8">
    <location>
        <position position="158"/>
    </location>
    <ligand>
        <name>[4Fe-4S] cluster</name>
        <dbReference type="ChEBI" id="CHEBI:49883"/>
        <label>2</label>
        <note>4Fe-4S-S-AdoMet</note>
    </ligand>
</feature>
<dbReference type="SMART" id="SM00729">
    <property type="entry name" value="Elp3"/>
    <property type="match status" value="1"/>
</dbReference>
<evidence type="ECO:0000256" key="5">
    <source>
        <dbReference type="ARBA" id="ARBA00022723"/>
    </source>
</evidence>
<keyword evidence="7 8" id="KW-0411">Iron-sulfur</keyword>
<reference evidence="12 13" key="1">
    <citation type="submission" date="2021-10" db="EMBL/GenBank/DDBJ databases">
        <title>Lutispora strain m25 sp. nov., a thermophilic, non-spore-forming bacterium isolated from a lab-scale methanogenic bioreactor digesting anaerobic sludge.</title>
        <authorList>
            <person name="El Houari A."/>
            <person name="Mcdonald J."/>
        </authorList>
    </citation>
    <scope>NUCLEOTIDE SEQUENCE [LARGE SCALE GENOMIC DNA]</scope>
    <source>
        <strain evidence="13">m25</strain>
    </source>
</reference>
<evidence type="ECO:0000259" key="9">
    <source>
        <dbReference type="PROSITE" id="PS50926"/>
    </source>
</evidence>
<dbReference type="NCBIfam" id="TIGR01125">
    <property type="entry name" value="30S ribosomal protein S12 methylthiotransferase RimO"/>
    <property type="match status" value="1"/>
</dbReference>
<dbReference type="InterPro" id="IPR007197">
    <property type="entry name" value="rSAM"/>
</dbReference>
<feature type="domain" description="MTTase N-terminal" evidence="10">
    <location>
        <begin position="1"/>
        <end position="117"/>
    </location>
</feature>
<keyword evidence="6 8" id="KW-0408">Iron</keyword>
<evidence type="ECO:0000256" key="3">
    <source>
        <dbReference type="ARBA" id="ARBA00022679"/>
    </source>
</evidence>
<comment type="catalytic activity">
    <reaction evidence="8">
        <text>L-aspartate(89)-[ribosomal protein uS12]-hydrogen + (sulfur carrier)-SH + AH2 + 2 S-adenosyl-L-methionine = 3-methylsulfanyl-L-aspartate(89)-[ribosomal protein uS12]-hydrogen + (sulfur carrier)-H + 5'-deoxyadenosine + L-methionine + A + S-adenosyl-L-homocysteine + 2 H(+)</text>
        <dbReference type="Rhea" id="RHEA:37087"/>
        <dbReference type="Rhea" id="RHEA-COMP:10460"/>
        <dbReference type="Rhea" id="RHEA-COMP:10461"/>
        <dbReference type="Rhea" id="RHEA-COMP:14737"/>
        <dbReference type="Rhea" id="RHEA-COMP:14739"/>
        <dbReference type="ChEBI" id="CHEBI:13193"/>
        <dbReference type="ChEBI" id="CHEBI:15378"/>
        <dbReference type="ChEBI" id="CHEBI:17319"/>
        <dbReference type="ChEBI" id="CHEBI:17499"/>
        <dbReference type="ChEBI" id="CHEBI:29917"/>
        <dbReference type="ChEBI" id="CHEBI:29961"/>
        <dbReference type="ChEBI" id="CHEBI:57844"/>
        <dbReference type="ChEBI" id="CHEBI:57856"/>
        <dbReference type="ChEBI" id="CHEBI:59789"/>
        <dbReference type="ChEBI" id="CHEBI:64428"/>
        <dbReference type="ChEBI" id="CHEBI:73599"/>
        <dbReference type="EC" id="2.8.4.4"/>
    </reaction>
</comment>
<dbReference type="InterPro" id="IPR002792">
    <property type="entry name" value="TRAM_dom"/>
</dbReference>
<keyword evidence="13" id="KW-1185">Reference proteome</keyword>
<keyword evidence="5 8" id="KW-0479">Metal-binding</keyword>
<evidence type="ECO:0000259" key="10">
    <source>
        <dbReference type="PROSITE" id="PS51449"/>
    </source>
</evidence>
<feature type="domain" description="TRAM" evidence="9">
    <location>
        <begin position="373"/>
        <end position="439"/>
    </location>
</feature>
<dbReference type="GO" id="GO:0005840">
    <property type="term" value="C:ribosome"/>
    <property type="evidence" value="ECO:0007669"/>
    <property type="project" value="UniProtKB-KW"/>
</dbReference>
<dbReference type="NCBIfam" id="TIGR00089">
    <property type="entry name" value="MiaB/RimO family radical SAM methylthiotransferase"/>
    <property type="match status" value="1"/>
</dbReference>
<dbReference type="HAMAP" id="MF_01865">
    <property type="entry name" value="MTTase_RimO"/>
    <property type="match status" value="1"/>
</dbReference>
<comment type="subcellular location">
    <subcellularLocation>
        <location evidence="8">Cytoplasm</location>
    </subcellularLocation>
</comment>
<accession>A0ABT1NA08</accession>
<dbReference type="Pfam" id="PF04055">
    <property type="entry name" value="Radical_SAM"/>
    <property type="match status" value="1"/>
</dbReference>
<feature type="binding site" evidence="8">
    <location>
        <position position="154"/>
    </location>
    <ligand>
        <name>[4Fe-4S] cluster</name>
        <dbReference type="ChEBI" id="CHEBI:49883"/>
        <label>2</label>
        <note>4Fe-4S-S-AdoMet</note>
    </ligand>
</feature>
<evidence type="ECO:0000256" key="2">
    <source>
        <dbReference type="ARBA" id="ARBA00022490"/>
    </source>
</evidence>
<keyword evidence="1 8" id="KW-0004">4Fe-4S</keyword>
<evidence type="ECO:0000256" key="7">
    <source>
        <dbReference type="ARBA" id="ARBA00023014"/>
    </source>
</evidence>
<dbReference type="SFLD" id="SFLDF00274">
    <property type="entry name" value="ribosomal_protein_S12_methylth"/>
    <property type="match status" value="1"/>
</dbReference>
<evidence type="ECO:0000259" key="11">
    <source>
        <dbReference type="PROSITE" id="PS51918"/>
    </source>
</evidence>
<dbReference type="PANTHER" id="PTHR43837">
    <property type="entry name" value="RIBOSOMAL PROTEIN S12 METHYLTHIOTRANSFERASE RIMO"/>
    <property type="match status" value="1"/>
</dbReference>
<dbReference type="InterPro" id="IPR020612">
    <property type="entry name" value="Methylthiotransferase_CS"/>
</dbReference>
<dbReference type="InterPro" id="IPR005840">
    <property type="entry name" value="Ribosomal_uS12_MeSTrfase_RimO"/>
</dbReference>
<feature type="binding site" evidence="8">
    <location>
        <position position="46"/>
    </location>
    <ligand>
        <name>[4Fe-4S] cluster</name>
        <dbReference type="ChEBI" id="CHEBI:49883"/>
        <label>1</label>
    </ligand>
</feature>
<dbReference type="InterPro" id="IPR005839">
    <property type="entry name" value="Methylthiotransferase"/>
</dbReference>
<dbReference type="EC" id="2.8.4.4" evidence="8"/>
<gene>
    <name evidence="8 12" type="primary">rimO</name>
    <name evidence="12" type="ORF">LJD61_00025</name>
</gene>
<comment type="similarity">
    <text evidence="8">Belongs to the methylthiotransferase family. RimO subfamily.</text>
</comment>
<sequence>MYVAMVSLGCAKNLIDSEVMINILKNDKYEVIADPDLADVIIINTCGFIEKAKQESIDTIIQMGQYKEYGKCKVLIAAGCLSERYKDELLDEMPELDAVIGTGDYKSISEVIEQTLKGRKISMHGNQEKVDIDTLDRYVSTERHTAYLKIAEGCDNRCTYCIIPSLRGKYRSRKLEEIINEAEALASNGTKELIIIAQDTSVYGKDLYGKLMLPILLKELAKIKGVEWIRLMYAYPDEFNDELVEVMAQEEKICRYIDIPIQHGSNKILKLMGRHTTKEKILELISKLRKAMPDITIRTTFIVGFPGEDEESFEELADFIKSTEFDKMGVFTYSREEDTPAYNLPYQVEEDIKQKRQDILMSLQMDISLKKNRSYVGKTLKVLVEGFEDGRYIGRSYRDAPEIDGLIFFTSDNDVKMGSFVDVLITDAADYDLLGENAYEHSK</sequence>
<dbReference type="PANTHER" id="PTHR43837:SF1">
    <property type="entry name" value="RIBOSOMAL PROTEIN US12 METHYLTHIOTRANSFERASE RIMO"/>
    <property type="match status" value="1"/>
</dbReference>
<dbReference type="InterPro" id="IPR012340">
    <property type="entry name" value="NA-bd_OB-fold"/>
</dbReference>
<feature type="binding site" evidence="8">
    <location>
        <position position="161"/>
    </location>
    <ligand>
        <name>[4Fe-4S] cluster</name>
        <dbReference type="ChEBI" id="CHEBI:49883"/>
        <label>2</label>
        <note>4Fe-4S-S-AdoMet</note>
    </ligand>
</feature>
<dbReference type="Gene3D" id="3.40.50.12160">
    <property type="entry name" value="Methylthiotransferase, N-terminal domain"/>
    <property type="match status" value="1"/>
</dbReference>
<dbReference type="Pfam" id="PF00919">
    <property type="entry name" value="UPF0004"/>
    <property type="match status" value="1"/>
</dbReference>